<dbReference type="SUPFAM" id="SSF53300">
    <property type="entry name" value="vWA-like"/>
    <property type="match status" value="1"/>
</dbReference>
<name>A0A2Z6DX92_HYDTE</name>
<proteinExistence type="predicted"/>
<feature type="domain" description="VWFA" evidence="1">
    <location>
        <begin position="590"/>
        <end position="777"/>
    </location>
</feature>
<dbReference type="InterPro" id="IPR036465">
    <property type="entry name" value="vWFA_dom_sf"/>
</dbReference>
<dbReference type="OrthoDB" id="9758211at2"/>
<dbReference type="SMART" id="SM00327">
    <property type="entry name" value="VWA"/>
    <property type="match status" value="1"/>
</dbReference>
<dbReference type="PANTHER" id="PTHR41248:SF1">
    <property type="entry name" value="NORD PROTEIN"/>
    <property type="match status" value="1"/>
</dbReference>
<protein>
    <submittedName>
        <fullName evidence="2">CbbO</fullName>
    </submittedName>
</protein>
<dbReference type="KEGG" id="htl:HPTL_0836"/>
<evidence type="ECO:0000259" key="1">
    <source>
        <dbReference type="PROSITE" id="PS50234"/>
    </source>
</evidence>
<sequence>MQPPTEWEALVARFAEPHRELVVRFALEAPKHFSPAGCEYYRRGVEALLNLGRGEKLALAYLEAAPAIAREVGEDAAEAARREAAKLASMTSGEVIERFLATLPLVARRLGDADLFTNYLTFVHQLASLAPRALRPLFAHLEPLLDTLTLGGLRRWALFGAELHRQDTAALTAYFSLESAEAKAKLQEERRGTLFVDIHRKLNAYLRALWGRDFWLKPNQADRNEFRPYIDDFVLHLPDAVDRVGALDGAAVYRAIAAHMAAHLVYGGGAHDPRGLGSLERALYGFLEDLRVEYAAAQAFPGLGHAWAELARHSAPPPNRHPAAQWLLTLIDHCYHRWGWRTDPVDAPLPEPLAACAERIVDAIACPAEASRKHVRMLLEPLRAALEATDAGTPMARDVEALPLGYRDDNRIVWHFDAESLTRKLHAMRRQPLRRIVPLMEFINEVDTETQSDTPDEIWVPATPIYDDDGITFQEKYGSPRIAGPFFYDEWDERAQCYRPDWVSCFEYPAPLGELEPLDALYREHLPVVKRLRKIVERLRPQGVQRERKLEDGDELDLTPAIDAMVHARAGLPFDPRITLRHKLLKRDIAVCLLLDLSASTNETPHGAHHSVLDASRAATLLLAEAIERIGDPLAILGFHSDGREDVRLYPIKRFGERWGENAKKRLAGINGAFSTRMGAALRHAGTLLKQQPQKRKLLLLVTDGEPADIDERDPNHLRRDARRAVDELWGNGVYTYCLTLDPGADRYVAQIFGKHYTVIDRVDKLPERLPRLFAALTR</sequence>
<organism evidence="2 3">
    <name type="scientific">Hydrogenophilus thermoluteolus</name>
    <name type="common">Pseudomonas hydrogenothermophila</name>
    <dbReference type="NCBI Taxonomy" id="297"/>
    <lineage>
        <taxon>Bacteria</taxon>
        <taxon>Pseudomonadati</taxon>
        <taxon>Pseudomonadota</taxon>
        <taxon>Hydrogenophilia</taxon>
        <taxon>Hydrogenophilales</taxon>
        <taxon>Hydrogenophilaceae</taxon>
        <taxon>Hydrogenophilus</taxon>
    </lineage>
</organism>
<accession>A0A2Z6DX92</accession>
<dbReference type="InterPro" id="IPR051928">
    <property type="entry name" value="NorD/CobT"/>
</dbReference>
<dbReference type="CDD" id="cd01454">
    <property type="entry name" value="vWA_norD_type"/>
    <property type="match status" value="1"/>
</dbReference>
<keyword evidence="3" id="KW-1185">Reference proteome</keyword>
<dbReference type="PROSITE" id="PS50234">
    <property type="entry name" value="VWFA"/>
    <property type="match status" value="1"/>
</dbReference>
<evidence type="ECO:0000313" key="2">
    <source>
        <dbReference type="EMBL" id="BBD77104.1"/>
    </source>
</evidence>
<dbReference type="Gene3D" id="3.40.50.410">
    <property type="entry name" value="von Willebrand factor, type A domain"/>
    <property type="match status" value="1"/>
</dbReference>
<dbReference type="Proteomes" id="UP000262004">
    <property type="component" value="Chromosome"/>
</dbReference>
<evidence type="ECO:0000313" key="3">
    <source>
        <dbReference type="Proteomes" id="UP000262004"/>
    </source>
</evidence>
<dbReference type="RefSeq" id="WP_119334878.1">
    <property type="nucleotide sequence ID" value="NZ_AP018558.1"/>
</dbReference>
<reference evidence="2 3" key="1">
    <citation type="submission" date="2018-04" db="EMBL/GenBank/DDBJ databases">
        <title>Complete genome sequence of Hydrogenophilus thermoluteolus TH-1.</title>
        <authorList>
            <person name="Arai H."/>
        </authorList>
    </citation>
    <scope>NUCLEOTIDE SEQUENCE [LARGE SCALE GENOMIC DNA]</scope>
    <source>
        <strain evidence="2 3">TH-1</strain>
    </source>
</reference>
<dbReference type="PANTHER" id="PTHR41248">
    <property type="entry name" value="NORD PROTEIN"/>
    <property type="match status" value="1"/>
</dbReference>
<dbReference type="EMBL" id="AP018558">
    <property type="protein sequence ID" value="BBD77104.1"/>
    <property type="molecule type" value="Genomic_DNA"/>
</dbReference>
<gene>
    <name evidence="2" type="primary">cbbO</name>
    <name evidence="2" type="ORF">HPTL_0836</name>
</gene>
<dbReference type="InterPro" id="IPR002035">
    <property type="entry name" value="VWF_A"/>
</dbReference>
<dbReference type="AlphaFoldDB" id="A0A2Z6DX92"/>